<protein>
    <recommendedName>
        <fullName evidence="6">Aminotransferase class V domain-containing protein</fullName>
    </recommendedName>
</protein>
<dbReference type="InterPro" id="IPR015424">
    <property type="entry name" value="PyrdxlP-dep_Trfase"/>
</dbReference>
<dbReference type="GO" id="GO:0030429">
    <property type="term" value="F:kynureninase activity"/>
    <property type="evidence" value="ECO:0007669"/>
    <property type="project" value="InterPro"/>
</dbReference>
<name>A0AAD5YFD6_9APHY</name>
<dbReference type="Gene3D" id="3.90.1150.10">
    <property type="entry name" value="Aspartate Aminotransferase, domain 1"/>
    <property type="match status" value="1"/>
</dbReference>
<keyword evidence="3" id="KW-0663">Pyridoxal phosphate</keyword>
<evidence type="ECO:0000313" key="5">
    <source>
        <dbReference type="Proteomes" id="UP001212997"/>
    </source>
</evidence>
<comment type="caution">
    <text evidence="4">The sequence shown here is derived from an EMBL/GenBank/DDBJ whole genome shotgun (WGS) entry which is preliminary data.</text>
</comment>
<dbReference type="GO" id="GO:0019441">
    <property type="term" value="P:L-tryptophan catabolic process to kynurenine"/>
    <property type="evidence" value="ECO:0007669"/>
    <property type="project" value="TreeGrafter"/>
</dbReference>
<accession>A0AAD5YFD6</accession>
<keyword evidence="2" id="KW-0378">Hydrolase</keyword>
<dbReference type="Pfam" id="PF22580">
    <property type="entry name" value="KYNU_C"/>
    <property type="match status" value="1"/>
</dbReference>
<evidence type="ECO:0000313" key="4">
    <source>
        <dbReference type="EMBL" id="KAJ3485675.1"/>
    </source>
</evidence>
<dbReference type="EMBL" id="JANAWD010000145">
    <property type="protein sequence ID" value="KAJ3485675.1"/>
    <property type="molecule type" value="Genomic_DNA"/>
</dbReference>
<evidence type="ECO:0000256" key="2">
    <source>
        <dbReference type="ARBA" id="ARBA00022801"/>
    </source>
</evidence>
<dbReference type="GO" id="GO:0043420">
    <property type="term" value="P:anthranilate metabolic process"/>
    <property type="evidence" value="ECO:0007669"/>
    <property type="project" value="TreeGrafter"/>
</dbReference>
<dbReference type="InterPro" id="IPR015421">
    <property type="entry name" value="PyrdxlP-dep_Trfase_major"/>
</dbReference>
<proteinExistence type="predicted"/>
<reference evidence="4" key="1">
    <citation type="submission" date="2022-07" db="EMBL/GenBank/DDBJ databases">
        <title>Genome Sequence of Physisporinus lineatus.</title>
        <authorList>
            <person name="Buettner E."/>
        </authorList>
    </citation>
    <scope>NUCLEOTIDE SEQUENCE</scope>
    <source>
        <strain evidence="4">VT162</strain>
    </source>
</reference>
<dbReference type="GO" id="GO:0030170">
    <property type="term" value="F:pyridoxal phosphate binding"/>
    <property type="evidence" value="ECO:0007669"/>
    <property type="project" value="InterPro"/>
</dbReference>
<evidence type="ECO:0000256" key="3">
    <source>
        <dbReference type="ARBA" id="ARBA00022898"/>
    </source>
</evidence>
<dbReference type="SUPFAM" id="SSF53383">
    <property type="entry name" value="PLP-dependent transferases"/>
    <property type="match status" value="1"/>
</dbReference>
<dbReference type="PANTHER" id="PTHR14084">
    <property type="entry name" value="KYNURENINASE"/>
    <property type="match status" value="1"/>
</dbReference>
<keyword evidence="5" id="KW-1185">Reference proteome</keyword>
<dbReference type="Gene3D" id="3.40.640.10">
    <property type="entry name" value="Type I PLP-dependent aspartate aminotransferase-like (Major domain)"/>
    <property type="match status" value="1"/>
</dbReference>
<dbReference type="GO" id="GO:0005737">
    <property type="term" value="C:cytoplasm"/>
    <property type="evidence" value="ECO:0007669"/>
    <property type="project" value="InterPro"/>
</dbReference>
<evidence type="ECO:0008006" key="6">
    <source>
        <dbReference type="Google" id="ProtNLM"/>
    </source>
</evidence>
<sequence length="176" mass="18816">MPSRFSAIPGAQGFQQSNPSVLSTVSLLGSLQVFHEAGGMVPLRERSVKLTSHLEALLERSKFWIPAERAGLLEDKDTSCGHNDQGIGFTIITPKDPAARGSQLSLLFFPSNGAVMPKVMEGLGARGVIGDSRKPDVIRLAPCALYNTMEEVERAVGVLEEVMGEIATVGVGLKKQ</sequence>
<dbReference type="AlphaFoldDB" id="A0AAD5YFD6"/>
<dbReference type="InterPro" id="IPR015422">
    <property type="entry name" value="PyrdxlP-dep_Trfase_small"/>
</dbReference>
<organism evidence="4 5">
    <name type="scientific">Meripilus lineatus</name>
    <dbReference type="NCBI Taxonomy" id="2056292"/>
    <lineage>
        <taxon>Eukaryota</taxon>
        <taxon>Fungi</taxon>
        <taxon>Dikarya</taxon>
        <taxon>Basidiomycota</taxon>
        <taxon>Agaricomycotina</taxon>
        <taxon>Agaricomycetes</taxon>
        <taxon>Polyporales</taxon>
        <taxon>Meripilaceae</taxon>
        <taxon>Meripilus</taxon>
    </lineage>
</organism>
<dbReference type="Proteomes" id="UP001212997">
    <property type="component" value="Unassembled WGS sequence"/>
</dbReference>
<dbReference type="InterPro" id="IPR010111">
    <property type="entry name" value="Kynureninase"/>
</dbReference>
<gene>
    <name evidence="4" type="ORF">NLI96_g4796</name>
</gene>
<keyword evidence="1" id="KW-0662">Pyridine nucleotide biosynthesis</keyword>
<dbReference type="PANTHER" id="PTHR14084:SF0">
    <property type="entry name" value="KYNURENINASE"/>
    <property type="match status" value="1"/>
</dbReference>
<evidence type="ECO:0000256" key="1">
    <source>
        <dbReference type="ARBA" id="ARBA00022642"/>
    </source>
</evidence>
<dbReference type="GO" id="GO:0009435">
    <property type="term" value="P:NAD+ biosynthetic process"/>
    <property type="evidence" value="ECO:0007669"/>
    <property type="project" value="InterPro"/>
</dbReference>